<dbReference type="RefSeq" id="WP_091461729.1">
    <property type="nucleotide sequence ID" value="NZ_FMHU01000002.1"/>
</dbReference>
<dbReference type="InterPro" id="IPR050491">
    <property type="entry name" value="AmpC-like"/>
</dbReference>
<dbReference type="GO" id="GO:0004180">
    <property type="term" value="F:carboxypeptidase activity"/>
    <property type="evidence" value="ECO:0007669"/>
    <property type="project" value="UniProtKB-KW"/>
</dbReference>
<reference evidence="5" key="1">
    <citation type="submission" date="2016-06" db="EMBL/GenBank/DDBJ databases">
        <authorList>
            <person name="Varghese N."/>
        </authorList>
    </citation>
    <scope>NUCLEOTIDE SEQUENCE [LARGE SCALE GENOMIC DNA]</scope>
    <source>
        <strain evidence="5">DSM 46123</strain>
    </source>
</reference>
<dbReference type="InterPro" id="IPR012338">
    <property type="entry name" value="Beta-lactam/transpept-like"/>
</dbReference>
<dbReference type="InterPro" id="IPR001466">
    <property type="entry name" value="Beta-lactam-related"/>
</dbReference>
<keyword evidence="2" id="KW-0732">Signal</keyword>
<keyword evidence="4" id="KW-0378">Hydrolase</keyword>
<dbReference type="Proteomes" id="UP000198906">
    <property type="component" value="Unassembled WGS sequence"/>
</dbReference>
<dbReference type="EMBL" id="FMHU01000002">
    <property type="protein sequence ID" value="SCL27099.1"/>
    <property type="molecule type" value="Genomic_DNA"/>
</dbReference>
<name>A0A1C6SC85_9ACTN</name>
<dbReference type="SUPFAM" id="SSF56601">
    <property type="entry name" value="beta-lactamase/transpeptidase-like"/>
    <property type="match status" value="1"/>
</dbReference>
<dbReference type="AlphaFoldDB" id="A0A1C6SC85"/>
<evidence type="ECO:0000313" key="4">
    <source>
        <dbReference type="EMBL" id="SCL27099.1"/>
    </source>
</evidence>
<evidence type="ECO:0000313" key="5">
    <source>
        <dbReference type="Proteomes" id="UP000198906"/>
    </source>
</evidence>
<keyword evidence="4" id="KW-0645">Protease</keyword>
<keyword evidence="5" id="KW-1185">Reference proteome</keyword>
<dbReference type="PANTHER" id="PTHR46825">
    <property type="entry name" value="D-ALANYL-D-ALANINE-CARBOXYPEPTIDASE/ENDOPEPTIDASE AMPH"/>
    <property type="match status" value="1"/>
</dbReference>
<proteinExistence type="predicted"/>
<feature type="domain" description="Beta-lactamase-related" evidence="3">
    <location>
        <begin position="70"/>
        <end position="369"/>
    </location>
</feature>
<evidence type="ECO:0000259" key="3">
    <source>
        <dbReference type="Pfam" id="PF00144"/>
    </source>
</evidence>
<feature type="signal peptide" evidence="2">
    <location>
        <begin position="1"/>
        <end position="37"/>
    </location>
</feature>
<protein>
    <submittedName>
        <fullName evidence="4">D-alanyl-D-alanine carboxypeptidase</fullName>
    </submittedName>
</protein>
<feature type="region of interest" description="Disordered" evidence="1">
    <location>
        <begin position="360"/>
        <end position="382"/>
    </location>
</feature>
<sequence length="427" mass="45615">MTTETHAPTKSPRSLRKTAVVLTTAAALIGTAVAAHADQLNLVRPGAPTVNDALQREVAKHVLQVGPPGYIARIDNGRRVYTLAQGVADKATGRPITVSDQFEAGSNTKTFTAVLVLQQVDRGQVTLDAPVEQYLPGVVPNGANITVRMLLNHSSGLFSYTGDPDFFTDMEKDPQHVHTDAELLAMAFKHEPSFAPGKGWMYSNTNYTLLGMILQKQTGKSMPALVDERITTPLRLKDTYYADPKATDTGPGYAHGYAIKYASGTPQYTDISDRPLGSWAGAAGAMISTTSDLSRFFSAVLQGKLFSQTQLKQMKTTVALPKDFPLKGGYGLGLVRIESPCGTVWGHGGDTMGHHSTAVASEDGRRTAVTDSTAGPNDAAENPGVQRYYQTIVFGADTVNICQMLGKSAPSEVLQNLRGITPTSTGK</sequence>
<evidence type="ECO:0000256" key="1">
    <source>
        <dbReference type="SAM" id="MobiDB-lite"/>
    </source>
</evidence>
<feature type="chain" id="PRO_5008745606" evidence="2">
    <location>
        <begin position="38"/>
        <end position="427"/>
    </location>
</feature>
<dbReference type="Gene3D" id="3.40.710.10">
    <property type="entry name" value="DD-peptidase/beta-lactamase superfamily"/>
    <property type="match status" value="1"/>
</dbReference>
<dbReference type="Pfam" id="PF00144">
    <property type="entry name" value="Beta-lactamase"/>
    <property type="match status" value="1"/>
</dbReference>
<accession>A0A1C6SC85</accession>
<gene>
    <name evidence="4" type="ORF">GA0074694_4709</name>
</gene>
<keyword evidence="4" id="KW-0121">Carboxypeptidase</keyword>
<organism evidence="4 5">
    <name type="scientific">Micromonospora inyonensis</name>
    <dbReference type="NCBI Taxonomy" id="47866"/>
    <lineage>
        <taxon>Bacteria</taxon>
        <taxon>Bacillati</taxon>
        <taxon>Actinomycetota</taxon>
        <taxon>Actinomycetes</taxon>
        <taxon>Micromonosporales</taxon>
        <taxon>Micromonosporaceae</taxon>
        <taxon>Micromonospora</taxon>
    </lineage>
</organism>
<dbReference type="PANTHER" id="PTHR46825:SF7">
    <property type="entry name" value="D-ALANYL-D-ALANINE CARBOXYPEPTIDASE"/>
    <property type="match status" value="1"/>
</dbReference>
<dbReference type="STRING" id="47866.GA0074694_4709"/>
<evidence type="ECO:0000256" key="2">
    <source>
        <dbReference type="SAM" id="SignalP"/>
    </source>
</evidence>